<dbReference type="InterPro" id="IPR013429">
    <property type="entry name" value="Regulatory_FmdB_Zinc_ribbon"/>
</dbReference>
<evidence type="ECO:0000313" key="4">
    <source>
        <dbReference type="Proteomes" id="UP000184139"/>
    </source>
</evidence>
<dbReference type="Pfam" id="PF09723">
    <property type="entry name" value="Zn_ribbon_8"/>
    <property type="match status" value="1"/>
</dbReference>
<dbReference type="OrthoDB" id="9813321at2"/>
<dbReference type="NCBIfam" id="TIGR02605">
    <property type="entry name" value="CxxC_CxxC_SSSS"/>
    <property type="match status" value="1"/>
</dbReference>
<dbReference type="STRING" id="1121409.SAMN02745124_02818"/>
<dbReference type="Proteomes" id="UP000184139">
    <property type="component" value="Unassembled WGS sequence"/>
</dbReference>
<reference evidence="3 4" key="1">
    <citation type="submission" date="2016-11" db="EMBL/GenBank/DDBJ databases">
        <authorList>
            <person name="Jaros S."/>
            <person name="Januszkiewicz K."/>
            <person name="Wedrychowicz H."/>
        </authorList>
    </citation>
    <scope>NUCLEOTIDE SEQUENCE [LARGE SCALE GENOMIC DNA]</scope>
    <source>
        <strain evidence="3 4">DSM 9705</strain>
    </source>
</reference>
<dbReference type="SMART" id="SM00834">
    <property type="entry name" value="CxxC_CXXC_SSSS"/>
    <property type="match status" value="1"/>
</dbReference>
<sequence>MPIYEFICTSCGHQFETLRSAKDPSAILCTKCQSDAVKKILSSGSFKVGAGGSASLPSAPPVASCGRSGFS</sequence>
<evidence type="ECO:0000256" key="1">
    <source>
        <dbReference type="SAM" id="MobiDB-lite"/>
    </source>
</evidence>
<gene>
    <name evidence="3" type="ORF">SAMN02745124_02818</name>
</gene>
<feature type="region of interest" description="Disordered" evidence="1">
    <location>
        <begin position="52"/>
        <end position="71"/>
    </location>
</feature>
<keyword evidence="4" id="KW-1185">Reference proteome</keyword>
<name>A0A1M5X6F3_9BACT</name>
<evidence type="ECO:0000313" key="3">
    <source>
        <dbReference type="EMBL" id="SHH95395.1"/>
    </source>
</evidence>
<protein>
    <submittedName>
        <fullName evidence="3">Putative regulatory protein, FmdB family</fullName>
    </submittedName>
</protein>
<evidence type="ECO:0000259" key="2">
    <source>
        <dbReference type="SMART" id="SM00834"/>
    </source>
</evidence>
<proteinExistence type="predicted"/>
<accession>A0A1M5X6F3</accession>
<dbReference type="AlphaFoldDB" id="A0A1M5X6F3"/>
<organism evidence="3 4">
    <name type="scientific">Desulfofustis glycolicus DSM 9705</name>
    <dbReference type="NCBI Taxonomy" id="1121409"/>
    <lineage>
        <taxon>Bacteria</taxon>
        <taxon>Pseudomonadati</taxon>
        <taxon>Thermodesulfobacteriota</taxon>
        <taxon>Desulfobulbia</taxon>
        <taxon>Desulfobulbales</taxon>
        <taxon>Desulfocapsaceae</taxon>
        <taxon>Desulfofustis</taxon>
    </lineage>
</organism>
<dbReference type="RefSeq" id="WP_073377087.1">
    <property type="nucleotide sequence ID" value="NZ_FQXS01000017.1"/>
</dbReference>
<dbReference type="EMBL" id="FQXS01000017">
    <property type="protein sequence ID" value="SHH95395.1"/>
    <property type="molecule type" value="Genomic_DNA"/>
</dbReference>
<feature type="domain" description="Putative regulatory protein FmdB zinc ribbon" evidence="2">
    <location>
        <begin position="1"/>
        <end position="42"/>
    </location>
</feature>